<dbReference type="AlphaFoldDB" id="A0A9R0YYH5"/>
<dbReference type="InterPro" id="IPR000719">
    <property type="entry name" value="Prot_kinase_dom"/>
</dbReference>
<protein>
    <recommendedName>
        <fullName evidence="1">non-specific serine/threonine protein kinase</fullName>
        <ecNumber evidence="1">2.7.11.1</ecNumber>
    </recommendedName>
</protein>
<evidence type="ECO:0000256" key="1">
    <source>
        <dbReference type="ARBA" id="ARBA00012513"/>
    </source>
</evidence>
<comment type="catalytic activity">
    <reaction evidence="7">
        <text>L-threonyl-[protein] + ATP = O-phospho-L-threonyl-[protein] + ADP + H(+)</text>
        <dbReference type="Rhea" id="RHEA:46608"/>
        <dbReference type="Rhea" id="RHEA-COMP:11060"/>
        <dbReference type="Rhea" id="RHEA-COMP:11605"/>
        <dbReference type="ChEBI" id="CHEBI:15378"/>
        <dbReference type="ChEBI" id="CHEBI:30013"/>
        <dbReference type="ChEBI" id="CHEBI:30616"/>
        <dbReference type="ChEBI" id="CHEBI:61977"/>
        <dbReference type="ChEBI" id="CHEBI:456216"/>
        <dbReference type="EC" id="2.7.11.1"/>
    </reaction>
</comment>
<keyword evidence="13" id="KW-1185">Reference proteome</keyword>
<keyword evidence="4 9" id="KW-0547">Nucleotide-binding</keyword>
<dbReference type="PANTHER" id="PTHR45707">
    <property type="entry name" value="C2 CALCIUM/LIPID-BINDING PLANT PHOSPHORIBOSYLTRANSFERASE FAMILY PROTEIN"/>
    <property type="match status" value="1"/>
</dbReference>
<keyword evidence="6 9" id="KW-0067">ATP-binding</keyword>
<dbReference type="GO" id="GO:0004674">
    <property type="term" value="F:protein serine/threonine kinase activity"/>
    <property type="evidence" value="ECO:0007669"/>
    <property type="project" value="UniProtKB-KW"/>
</dbReference>
<dbReference type="SMART" id="SM00220">
    <property type="entry name" value="S_TKc"/>
    <property type="match status" value="1"/>
</dbReference>
<dbReference type="Gene3D" id="1.10.510.10">
    <property type="entry name" value="Transferase(Phosphotransferase) domain 1"/>
    <property type="match status" value="1"/>
</dbReference>
<organism evidence="12 13">
    <name type="scientific">Triticum turgidum subsp. durum</name>
    <name type="common">Durum wheat</name>
    <name type="synonym">Triticum durum</name>
    <dbReference type="NCBI Taxonomy" id="4567"/>
    <lineage>
        <taxon>Eukaryota</taxon>
        <taxon>Viridiplantae</taxon>
        <taxon>Streptophyta</taxon>
        <taxon>Embryophyta</taxon>
        <taxon>Tracheophyta</taxon>
        <taxon>Spermatophyta</taxon>
        <taxon>Magnoliopsida</taxon>
        <taxon>Liliopsida</taxon>
        <taxon>Poales</taxon>
        <taxon>Poaceae</taxon>
        <taxon>BOP clade</taxon>
        <taxon>Pooideae</taxon>
        <taxon>Triticodae</taxon>
        <taxon>Triticeae</taxon>
        <taxon>Triticinae</taxon>
        <taxon>Triticum</taxon>
    </lineage>
</organism>
<evidence type="ECO:0000256" key="5">
    <source>
        <dbReference type="ARBA" id="ARBA00022777"/>
    </source>
</evidence>
<dbReference type="EMBL" id="LT934122">
    <property type="protein sequence ID" value="VAI63741.1"/>
    <property type="molecule type" value="Genomic_DNA"/>
</dbReference>
<feature type="binding site" evidence="9">
    <location>
        <position position="64"/>
    </location>
    <ligand>
        <name>ATP</name>
        <dbReference type="ChEBI" id="CHEBI:30616"/>
    </ligand>
</feature>
<dbReference type="InterPro" id="IPR017441">
    <property type="entry name" value="Protein_kinase_ATP_BS"/>
</dbReference>
<dbReference type="PROSITE" id="PS50011">
    <property type="entry name" value="PROTEIN_KINASE_DOM"/>
    <property type="match status" value="1"/>
</dbReference>
<reference evidence="12 13" key="1">
    <citation type="submission" date="2017-09" db="EMBL/GenBank/DDBJ databases">
        <authorList>
            <consortium name="International Durum Wheat Genome Sequencing Consortium (IDWGSC)"/>
            <person name="Milanesi L."/>
        </authorList>
    </citation>
    <scope>NUCLEOTIDE SEQUENCE [LARGE SCALE GENOMIC DNA]</scope>
    <source>
        <strain evidence="13">cv. Svevo</strain>
    </source>
</reference>
<dbReference type="PROSITE" id="PS00107">
    <property type="entry name" value="PROTEIN_KINASE_ATP"/>
    <property type="match status" value="1"/>
</dbReference>
<dbReference type="GO" id="GO:0005524">
    <property type="term" value="F:ATP binding"/>
    <property type="evidence" value="ECO:0007669"/>
    <property type="project" value="UniProtKB-UniRule"/>
</dbReference>
<gene>
    <name evidence="12" type="ORF">TRITD_6Bv1G225460</name>
</gene>
<dbReference type="Proteomes" id="UP000324705">
    <property type="component" value="Chromosome 6B"/>
</dbReference>
<dbReference type="Pfam" id="PF00069">
    <property type="entry name" value="Pkinase"/>
    <property type="match status" value="1"/>
</dbReference>
<evidence type="ECO:0000256" key="8">
    <source>
        <dbReference type="ARBA" id="ARBA00048679"/>
    </source>
</evidence>
<evidence type="ECO:0000256" key="2">
    <source>
        <dbReference type="ARBA" id="ARBA00022527"/>
    </source>
</evidence>
<keyword evidence="5" id="KW-0418">Kinase</keyword>
<dbReference type="InterPro" id="IPR008271">
    <property type="entry name" value="Ser/Thr_kinase_AS"/>
</dbReference>
<dbReference type="InterPro" id="IPR011009">
    <property type="entry name" value="Kinase-like_dom_sf"/>
</dbReference>
<evidence type="ECO:0000256" key="3">
    <source>
        <dbReference type="ARBA" id="ARBA00022679"/>
    </source>
</evidence>
<evidence type="ECO:0000256" key="9">
    <source>
        <dbReference type="PROSITE-ProRule" id="PRU10141"/>
    </source>
</evidence>
<evidence type="ECO:0000256" key="4">
    <source>
        <dbReference type="ARBA" id="ARBA00022741"/>
    </source>
</evidence>
<dbReference type="PROSITE" id="PS00108">
    <property type="entry name" value="PROTEIN_KINASE_ST"/>
    <property type="match status" value="1"/>
</dbReference>
<dbReference type="Gene3D" id="3.30.200.20">
    <property type="entry name" value="Phosphorylase Kinase, domain 1"/>
    <property type="match status" value="1"/>
</dbReference>
<dbReference type="FunFam" id="1.10.510.10:FF:001023">
    <property type="entry name" value="Os07g0541700 protein"/>
    <property type="match status" value="1"/>
</dbReference>
<evidence type="ECO:0000259" key="11">
    <source>
        <dbReference type="PROSITE" id="PS50011"/>
    </source>
</evidence>
<accession>A0A9R0YYH5</accession>
<dbReference type="InterPro" id="IPR025886">
    <property type="entry name" value="PP2-like"/>
</dbReference>
<proteinExistence type="inferred from homology"/>
<dbReference type="Pfam" id="PF14299">
    <property type="entry name" value="PP2"/>
    <property type="match status" value="1"/>
</dbReference>
<dbReference type="EC" id="2.7.11.1" evidence="1"/>
<feature type="domain" description="Protein kinase" evidence="11">
    <location>
        <begin position="36"/>
        <end position="299"/>
    </location>
</feature>
<evidence type="ECO:0000256" key="10">
    <source>
        <dbReference type="RuleBase" id="RU000304"/>
    </source>
</evidence>
<evidence type="ECO:0000313" key="13">
    <source>
        <dbReference type="Proteomes" id="UP000324705"/>
    </source>
</evidence>
<dbReference type="Gramene" id="TRITD6Bv1G225460.1">
    <property type="protein sequence ID" value="TRITD6Bv1G225460.1"/>
    <property type="gene ID" value="TRITD6Bv1G225460"/>
</dbReference>
<comment type="catalytic activity">
    <reaction evidence="8">
        <text>L-seryl-[protein] + ATP = O-phospho-L-seryl-[protein] + ADP + H(+)</text>
        <dbReference type="Rhea" id="RHEA:17989"/>
        <dbReference type="Rhea" id="RHEA-COMP:9863"/>
        <dbReference type="Rhea" id="RHEA-COMP:11604"/>
        <dbReference type="ChEBI" id="CHEBI:15378"/>
        <dbReference type="ChEBI" id="CHEBI:29999"/>
        <dbReference type="ChEBI" id="CHEBI:30616"/>
        <dbReference type="ChEBI" id="CHEBI:83421"/>
        <dbReference type="ChEBI" id="CHEBI:456216"/>
        <dbReference type="EC" id="2.7.11.1"/>
    </reaction>
</comment>
<evidence type="ECO:0000256" key="6">
    <source>
        <dbReference type="ARBA" id="ARBA00022840"/>
    </source>
</evidence>
<dbReference type="PANTHER" id="PTHR45707:SF43">
    <property type="entry name" value="PROTEIN KINASE DOMAIN-CONTAINING PROTEIN"/>
    <property type="match status" value="1"/>
</dbReference>
<keyword evidence="2 10" id="KW-0723">Serine/threonine-protein kinase</keyword>
<evidence type="ECO:0000256" key="7">
    <source>
        <dbReference type="ARBA" id="ARBA00047899"/>
    </source>
</evidence>
<sequence>MAREAMNYNDLEHMLHQDAEPRMINFLLLKEITNNFSEERKIGSGGFGDVYMGVLPSHSIVAVKRLSKLISDDDKPFQNEVECLMTVKHRNIARFLGYCALQKGEMLPYNGRLVLANQKEMLLCFEYLSNGNIRNQLKEKPHRDNWPARYKMIRGICQGLHYLHDKQIIHRDLKPENVMLDAQMEPKITDFGLSRFLEEGTSTLVTQQAGTFGYIAPETIDKGEVSLKSDIYALGVTMVELLSGISKISLLNWTEYIDAGCPRATGCTKIAQNCMDRDKHKRPTMREVIRDLDNLESTFPWSSITQSRPTRPESTVVKLPARSLTIAWVDNPEYWRWIPDPDASSGECAKLLRVCYLKVSRLITPKDLPVATTSYTAYLVYRLAGSTSGLKDTVQIASTLHFDTAIATSQVSLHPKERGASSARGVTYPVTRGDGWLELRLGEFSNGRAVTVQLLHEDANKEMSGLIIDGMEVRRSL</sequence>
<name>A0A9R0YYH5_TRITD</name>
<dbReference type="SUPFAM" id="SSF56112">
    <property type="entry name" value="Protein kinase-like (PK-like)"/>
    <property type="match status" value="1"/>
</dbReference>
<keyword evidence="3" id="KW-0808">Transferase</keyword>
<dbReference type="OMA" id="ARNCMDQ"/>
<comment type="similarity">
    <text evidence="10">Belongs to the protein kinase superfamily.</text>
</comment>
<evidence type="ECO:0000313" key="12">
    <source>
        <dbReference type="EMBL" id="VAI63741.1"/>
    </source>
</evidence>